<proteinExistence type="predicted"/>
<sequence>MLNDSKSRNILGLYNKVIMSGLL</sequence>
<accession>A0A0K2T4S3</accession>
<reference evidence="1" key="1">
    <citation type="submission" date="2014-05" db="EMBL/GenBank/DDBJ databases">
        <authorList>
            <person name="Chronopoulou M."/>
        </authorList>
    </citation>
    <scope>NUCLEOTIDE SEQUENCE</scope>
    <source>
        <tissue evidence="1">Whole organism</tissue>
    </source>
</reference>
<protein>
    <submittedName>
        <fullName evidence="1">Uncharacterized protein</fullName>
    </submittedName>
</protein>
<evidence type="ECO:0000313" key="1">
    <source>
        <dbReference type="EMBL" id="CDW20436.1"/>
    </source>
</evidence>
<dbReference type="EMBL" id="HACA01003075">
    <property type="protein sequence ID" value="CDW20436.1"/>
    <property type="molecule type" value="Transcribed_RNA"/>
</dbReference>
<dbReference type="AlphaFoldDB" id="A0A0K2T4S3"/>
<name>A0A0K2T4S3_LEPSM</name>
<organism evidence="1">
    <name type="scientific">Lepeophtheirus salmonis</name>
    <name type="common">Salmon louse</name>
    <name type="synonym">Caligus salmonis</name>
    <dbReference type="NCBI Taxonomy" id="72036"/>
    <lineage>
        <taxon>Eukaryota</taxon>
        <taxon>Metazoa</taxon>
        <taxon>Ecdysozoa</taxon>
        <taxon>Arthropoda</taxon>
        <taxon>Crustacea</taxon>
        <taxon>Multicrustacea</taxon>
        <taxon>Hexanauplia</taxon>
        <taxon>Copepoda</taxon>
        <taxon>Siphonostomatoida</taxon>
        <taxon>Caligidae</taxon>
        <taxon>Lepeophtheirus</taxon>
    </lineage>
</organism>